<evidence type="ECO:0000313" key="4">
    <source>
        <dbReference type="EMBL" id="TGE22455.1"/>
    </source>
</evidence>
<keyword evidence="2" id="KW-1133">Transmembrane helix</keyword>
<dbReference type="Pfam" id="PF13548">
    <property type="entry name" value="DUF4126"/>
    <property type="match status" value="1"/>
</dbReference>
<dbReference type="InterPro" id="IPR025196">
    <property type="entry name" value="DUF4126"/>
</dbReference>
<reference evidence="4 5" key="1">
    <citation type="submission" date="2019-04" db="EMBL/GenBank/DDBJ databases">
        <authorList>
            <person name="Feng G."/>
            <person name="Zhang J."/>
            <person name="Zhu H."/>
        </authorList>
    </citation>
    <scope>NUCLEOTIDE SEQUENCE [LARGE SCALE GENOMIC DNA]</scope>
    <source>
        <strain evidence="4 5">JCM 31653</strain>
    </source>
</reference>
<accession>A0A4Z0PYD9</accession>
<protein>
    <submittedName>
        <fullName evidence="4">DUF4126 family protein</fullName>
    </submittedName>
</protein>
<comment type="caution">
    <text evidence="4">The sequence shown here is derived from an EMBL/GenBank/DDBJ whole genome shotgun (WGS) entry which is preliminary data.</text>
</comment>
<sequence length="258" mass="27689">MAPWICSRLGPSASPASMATTRWRRWLLLPTPGSGRGPSQRREKPDEANAPPRRALEEAINPFFRTYSFPDMATPFWQTLSLGTLAGLRSMTPLAFLSRSFSKQHSAAIAASPFRLLQSGAAATGLKVLAAGEMVADKLPGMPDRISPTALLGRSLSGALMGAMLYKSGRRSWLGGGLLGGLAAVAGTFGSFYLRKELGRQTQLPDAVWALLEDATVVASSQAASRHAAQPARSRRDAYVPRHRAAAPSRHANYESLF</sequence>
<keyword evidence="2" id="KW-0812">Transmembrane</keyword>
<feature type="region of interest" description="Disordered" evidence="1">
    <location>
        <begin position="223"/>
        <end position="258"/>
    </location>
</feature>
<evidence type="ECO:0000259" key="3">
    <source>
        <dbReference type="Pfam" id="PF13548"/>
    </source>
</evidence>
<evidence type="ECO:0000256" key="2">
    <source>
        <dbReference type="SAM" id="Phobius"/>
    </source>
</evidence>
<keyword evidence="2" id="KW-0472">Membrane</keyword>
<feature type="transmembrane region" description="Helical" evidence="2">
    <location>
        <begin position="172"/>
        <end position="194"/>
    </location>
</feature>
<organism evidence="4 5">
    <name type="scientific">Hymenobacter aquaticus</name>
    <dbReference type="NCBI Taxonomy" id="1867101"/>
    <lineage>
        <taxon>Bacteria</taxon>
        <taxon>Pseudomonadati</taxon>
        <taxon>Bacteroidota</taxon>
        <taxon>Cytophagia</taxon>
        <taxon>Cytophagales</taxon>
        <taxon>Hymenobacteraceae</taxon>
        <taxon>Hymenobacter</taxon>
    </lineage>
</organism>
<dbReference type="AlphaFoldDB" id="A0A4Z0PYD9"/>
<evidence type="ECO:0000256" key="1">
    <source>
        <dbReference type="SAM" id="MobiDB-lite"/>
    </source>
</evidence>
<feature type="region of interest" description="Disordered" evidence="1">
    <location>
        <begin position="30"/>
        <end position="54"/>
    </location>
</feature>
<feature type="domain" description="DUF4126" evidence="3">
    <location>
        <begin position="79"/>
        <end position="227"/>
    </location>
</feature>
<keyword evidence="5" id="KW-1185">Reference proteome</keyword>
<dbReference type="OrthoDB" id="9812409at2"/>
<dbReference type="EMBL" id="SRLC01000002">
    <property type="protein sequence ID" value="TGE22455.1"/>
    <property type="molecule type" value="Genomic_DNA"/>
</dbReference>
<feature type="compositionally biased region" description="Low complexity" evidence="1">
    <location>
        <begin position="223"/>
        <end position="232"/>
    </location>
</feature>
<gene>
    <name evidence="4" type="ORF">E5K00_19665</name>
</gene>
<proteinExistence type="predicted"/>
<evidence type="ECO:0000313" key="5">
    <source>
        <dbReference type="Proteomes" id="UP000297549"/>
    </source>
</evidence>
<dbReference type="Proteomes" id="UP000297549">
    <property type="component" value="Unassembled WGS sequence"/>
</dbReference>
<name>A0A4Z0PYD9_9BACT</name>